<dbReference type="GO" id="GO:0003677">
    <property type="term" value="F:DNA binding"/>
    <property type="evidence" value="ECO:0007669"/>
    <property type="project" value="UniProtKB-KW"/>
</dbReference>
<dbReference type="Gene3D" id="1.10.10.10">
    <property type="entry name" value="Winged helix-like DNA-binding domain superfamily/Winged helix DNA-binding domain"/>
    <property type="match status" value="1"/>
</dbReference>
<dbReference type="InterPro" id="IPR013324">
    <property type="entry name" value="RNA_pol_sigma_r3/r4-like"/>
</dbReference>
<dbReference type="SUPFAM" id="SSF88946">
    <property type="entry name" value="Sigma2 domain of RNA polymerase sigma factors"/>
    <property type="match status" value="1"/>
</dbReference>
<comment type="similarity">
    <text evidence="1">Belongs to the sigma-70 factor family. ECF subfamily.</text>
</comment>
<dbReference type="NCBIfam" id="TIGR02937">
    <property type="entry name" value="sigma70-ECF"/>
    <property type="match status" value="1"/>
</dbReference>
<gene>
    <name evidence="7" type="ORF">D8S85_13265</name>
</gene>
<dbReference type="InterPro" id="IPR013325">
    <property type="entry name" value="RNA_pol_sigma_r2"/>
</dbReference>
<evidence type="ECO:0000256" key="3">
    <source>
        <dbReference type="ARBA" id="ARBA00023082"/>
    </source>
</evidence>
<keyword evidence="2" id="KW-0805">Transcription regulation</keyword>
<evidence type="ECO:0000313" key="8">
    <source>
        <dbReference type="Proteomes" id="UP000270673"/>
    </source>
</evidence>
<dbReference type="InterPro" id="IPR014284">
    <property type="entry name" value="RNA_pol_sigma-70_dom"/>
</dbReference>
<feature type="domain" description="HTH luxR-type" evidence="6">
    <location>
        <begin position="145"/>
        <end position="172"/>
    </location>
</feature>
<sequence>MNDSGGNKNQEICRLLRSGNQKGMELLFDVYYKSLVVWADTFLRDMNMAEDVVQDFFLSVWNGKTYKKFEPATLASFLYVSVRNRCLNRLDKQDIFHHAVELDHVDLAFEEYNERHDEIVAKVLEEIALLPDRSREVMNGVFVEGLKYREVAERYGISLSTVKTLLSNSVKKLRERLDDEFFAGFLLFFYVLK</sequence>
<dbReference type="KEGG" id="buy:D8S85_13265"/>
<dbReference type="SUPFAM" id="SSF88659">
    <property type="entry name" value="Sigma3 and sigma4 domains of RNA polymerase sigma factors"/>
    <property type="match status" value="1"/>
</dbReference>
<name>A0A3Q9IRL2_9BACT</name>
<evidence type="ECO:0000256" key="2">
    <source>
        <dbReference type="ARBA" id="ARBA00023015"/>
    </source>
</evidence>
<dbReference type="OrthoDB" id="1094598at2"/>
<evidence type="ECO:0000313" key="7">
    <source>
        <dbReference type="EMBL" id="AZS30420.1"/>
    </source>
</evidence>
<dbReference type="PROSITE" id="PS00622">
    <property type="entry name" value="HTH_LUXR_1"/>
    <property type="match status" value="1"/>
</dbReference>
<dbReference type="InterPro" id="IPR007627">
    <property type="entry name" value="RNA_pol_sigma70_r2"/>
</dbReference>
<dbReference type="AlphaFoldDB" id="A0A3Q9IRL2"/>
<evidence type="ECO:0000256" key="4">
    <source>
        <dbReference type="ARBA" id="ARBA00023125"/>
    </source>
</evidence>
<dbReference type="Pfam" id="PF04545">
    <property type="entry name" value="Sigma70_r4"/>
    <property type="match status" value="1"/>
</dbReference>
<keyword evidence="3" id="KW-0731">Sigma factor</keyword>
<keyword evidence="4" id="KW-0238">DNA-binding</keyword>
<proteinExistence type="inferred from homology"/>
<dbReference type="RefSeq" id="WP_106481073.1">
    <property type="nucleotide sequence ID" value="NZ_CP032819.1"/>
</dbReference>
<evidence type="ECO:0000256" key="5">
    <source>
        <dbReference type="ARBA" id="ARBA00023163"/>
    </source>
</evidence>
<accession>A0A3Q9IRL2</accession>
<dbReference type="GO" id="GO:0006352">
    <property type="term" value="P:DNA-templated transcription initiation"/>
    <property type="evidence" value="ECO:0007669"/>
    <property type="project" value="InterPro"/>
</dbReference>
<dbReference type="InterPro" id="IPR000792">
    <property type="entry name" value="Tscrpt_reg_LuxR_C"/>
</dbReference>
<dbReference type="Pfam" id="PF04542">
    <property type="entry name" value="Sigma70_r2"/>
    <property type="match status" value="1"/>
</dbReference>
<dbReference type="Gene3D" id="1.10.1740.10">
    <property type="match status" value="1"/>
</dbReference>
<dbReference type="InterPro" id="IPR039425">
    <property type="entry name" value="RNA_pol_sigma-70-like"/>
</dbReference>
<organism evidence="7 8">
    <name type="scientific">Butyricimonas faecalis</name>
    <dbReference type="NCBI Taxonomy" id="2093856"/>
    <lineage>
        <taxon>Bacteria</taxon>
        <taxon>Pseudomonadati</taxon>
        <taxon>Bacteroidota</taxon>
        <taxon>Bacteroidia</taxon>
        <taxon>Bacteroidales</taxon>
        <taxon>Odoribacteraceae</taxon>
        <taxon>Butyricimonas</taxon>
    </lineage>
</organism>
<dbReference type="Proteomes" id="UP000270673">
    <property type="component" value="Chromosome"/>
</dbReference>
<dbReference type="PANTHER" id="PTHR43133">
    <property type="entry name" value="RNA POLYMERASE ECF-TYPE SIGMA FACTO"/>
    <property type="match status" value="1"/>
</dbReference>
<evidence type="ECO:0000256" key="1">
    <source>
        <dbReference type="ARBA" id="ARBA00010641"/>
    </source>
</evidence>
<reference evidence="7 8" key="1">
    <citation type="submission" date="2018-10" db="EMBL/GenBank/DDBJ databases">
        <title>Butyricimonas faecalis sp. nov., isolated from human faeces and emended description of the genus Butyricimonas.</title>
        <authorList>
            <person name="Le Roy T."/>
            <person name="Van der Smissen P."/>
            <person name="Paquot A."/>
            <person name="Delzenne N."/>
            <person name="Muccioli G."/>
            <person name="Collet J.-F."/>
            <person name="Cani P.D."/>
        </authorList>
    </citation>
    <scope>NUCLEOTIDE SEQUENCE [LARGE SCALE GENOMIC DNA]</scope>
    <source>
        <strain evidence="7 8">H184</strain>
    </source>
</reference>
<dbReference type="InterPro" id="IPR036388">
    <property type="entry name" value="WH-like_DNA-bd_sf"/>
</dbReference>
<dbReference type="GO" id="GO:0016987">
    <property type="term" value="F:sigma factor activity"/>
    <property type="evidence" value="ECO:0007669"/>
    <property type="project" value="UniProtKB-KW"/>
</dbReference>
<keyword evidence="5" id="KW-0804">Transcription</keyword>
<keyword evidence="8" id="KW-1185">Reference proteome</keyword>
<dbReference type="InterPro" id="IPR007630">
    <property type="entry name" value="RNA_pol_sigma70_r4"/>
</dbReference>
<dbReference type="PANTHER" id="PTHR43133:SF46">
    <property type="entry name" value="RNA POLYMERASE SIGMA-70 FACTOR ECF SUBFAMILY"/>
    <property type="match status" value="1"/>
</dbReference>
<dbReference type="CDD" id="cd06171">
    <property type="entry name" value="Sigma70_r4"/>
    <property type="match status" value="1"/>
</dbReference>
<protein>
    <submittedName>
        <fullName evidence="7">Sigma-70 family RNA polymerase sigma factor</fullName>
    </submittedName>
</protein>
<dbReference type="EMBL" id="CP032819">
    <property type="protein sequence ID" value="AZS30420.1"/>
    <property type="molecule type" value="Genomic_DNA"/>
</dbReference>
<evidence type="ECO:0000259" key="6">
    <source>
        <dbReference type="PROSITE" id="PS00622"/>
    </source>
</evidence>